<dbReference type="STRING" id="1276920.ADIAG_01378"/>
<name>M7NC48_9MICC</name>
<dbReference type="AlphaFoldDB" id="M7NC48"/>
<dbReference type="PROSITE" id="PS51257">
    <property type="entry name" value="PROKAR_LIPOPROTEIN"/>
    <property type="match status" value="1"/>
</dbReference>
<feature type="compositionally biased region" description="Polar residues" evidence="1">
    <location>
        <begin position="58"/>
        <end position="73"/>
    </location>
</feature>
<proteinExistence type="predicted"/>
<keyword evidence="2" id="KW-0732">Signal</keyword>
<dbReference type="RefSeq" id="WP_007270572.1">
    <property type="nucleotide sequence ID" value="NZ_AOCK01000003.1"/>
</dbReference>
<evidence type="ECO:0000313" key="3">
    <source>
        <dbReference type="EMBL" id="EMQ99384.1"/>
    </source>
</evidence>
<feature type="compositionally biased region" description="Low complexity" evidence="1">
    <location>
        <begin position="37"/>
        <end position="57"/>
    </location>
</feature>
<evidence type="ECO:0000256" key="2">
    <source>
        <dbReference type="SAM" id="SignalP"/>
    </source>
</evidence>
<feature type="signal peptide" evidence="2">
    <location>
        <begin position="1"/>
        <end position="25"/>
    </location>
</feature>
<keyword evidence="4" id="KW-1185">Reference proteome</keyword>
<feature type="region of interest" description="Disordered" evidence="1">
    <location>
        <begin position="22"/>
        <end position="90"/>
    </location>
</feature>
<dbReference type="EMBL" id="AOCK01000003">
    <property type="protein sequence ID" value="EMQ99384.1"/>
    <property type="molecule type" value="Genomic_DNA"/>
</dbReference>
<dbReference type="eggNOG" id="ENOG50330C6">
    <property type="taxonomic scope" value="Bacteria"/>
</dbReference>
<protein>
    <recommendedName>
        <fullName evidence="5">Lipoprotein</fullName>
    </recommendedName>
</protein>
<comment type="caution">
    <text evidence="3">The sequence shown here is derived from an EMBL/GenBank/DDBJ whole genome shotgun (WGS) entry which is preliminary data.</text>
</comment>
<evidence type="ECO:0000256" key="1">
    <source>
        <dbReference type="SAM" id="MobiDB-lite"/>
    </source>
</evidence>
<feature type="chain" id="PRO_5039294586" description="Lipoprotein" evidence="2">
    <location>
        <begin position="26"/>
        <end position="235"/>
    </location>
</feature>
<evidence type="ECO:0008006" key="5">
    <source>
        <dbReference type="Google" id="ProtNLM"/>
    </source>
</evidence>
<dbReference type="PATRIC" id="fig|1276920.7.peg.1373"/>
<gene>
    <name evidence="3" type="ORF">ADIAG_01378</name>
</gene>
<dbReference type="Proteomes" id="UP000012015">
    <property type="component" value="Unassembled WGS sequence"/>
</dbReference>
<reference evidence="3 4" key="1">
    <citation type="journal article" date="2013" name="Genome Announc.">
        <title>Draft Genome Sequence of Arthrobacter gangotriensis Strain Lz1yT, Isolated from a Penguin Rookery Soil Sample Collected in Antarctica, near the Indian Station Dakshin Gangotri.</title>
        <authorList>
            <person name="Shivaji S."/>
            <person name="Ara S."/>
            <person name="Bandi S."/>
            <person name="Singh A."/>
            <person name="Kumar Pinnaka A."/>
        </authorList>
    </citation>
    <scope>NUCLEOTIDE SEQUENCE [LARGE SCALE GENOMIC DNA]</scope>
    <source>
        <strain evidence="3 4">Lz1y</strain>
    </source>
</reference>
<accession>M7NC48</accession>
<evidence type="ECO:0000313" key="4">
    <source>
        <dbReference type="Proteomes" id="UP000012015"/>
    </source>
</evidence>
<organism evidence="3 4">
    <name type="scientific">Paeniglutamicibacter gangotriensis Lz1y</name>
    <dbReference type="NCBI Taxonomy" id="1276920"/>
    <lineage>
        <taxon>Bacteria</taxon>
        <taxon>Bacillati</taxon>
        <taxon>Actinomycetota</taxon>
        <taxon>Actinomycetes</taxon>
        <taxon>Micrococcales</taxon>
        <taxon>Micrococcaceae</taxon>
        <taxon>Paeniglutamicibacter</taxon>
    </lineage>
</organism>
<sequence length="235" mass="24915">MKRTVFSIAVLALTLGLVGCTSGDAEPEVMSTPEVVSTTEAASTPETSSAAEESQATDGTSLNLLSDAPTSSVDAPDPNELESLGLNDRGNLDVEEEAPAVFRDLDHGTEFAAFTANNVTANFECTADDAPQSINGQFVALDFDIEAYEELAKSGFPYFYLSVHEFRAWDAEGESVIDPVGNAEACITEDERVPSPIDPGEHQSGLVVLDMPEGAGSASFTLGGFQGSYGWEWSW</sequence>